<keyword evidence="7" id="KW-1133">Transmembrane helix</keyword>
<comment type="similarity">
    <text evidence="1">Belongs to the glycosyltransferase 2 family.</text>
</comment>
<keyword evidence="4 10" id="KW-0808">Transferase</keyword>
<dbReference type="CDD" id="cd04179">
    <property type="entry name" value="DPM_DPG-synthase_like"/>
    <property type="match status" value="1"/>
</dbReference>
<evidence type="ECO:0000313" key="10">
    <source>
        <dbReference type="EMBL" id="RLP73384.1"/>
    </source>
</evidence>
<accession>A0A3L6ZZY4</accession>
<proteinExistence type="inferred from homology"/>
<evidence type="ECO:0000256" key="7">
    <source>
        <dbReference type="ARBA" id="ARBA00022989"/>
    </source>
</evidence>
<dbReference type="Pfam" id="PF00535">
    <property type="entry name" value="Glycos_transf_2"/>
    <property type="match status" value="1"/>
</dbReference>
<keyword evidence="6" id="KW-0448">Lipopolysaccharide biosynthesis</keyword>
<feature type="domain" description="Glycosyltransferase 2-like" evidence="9">
    <location>
        <begin position="49"/>
        <end position="181"/>
    </location>
</feature>
<dbReference type="PANTHER" id="PTHR48090">
    <property type="entry name" value="UNDECAPRENYL-PHOSPHATE 4-DEOXY-4-FORMAMIDO-L-ARABINOSE TRANSFERASE-RELATED"/>
    <property type="match status" value="1"/>
</dbReference>
<dbReference type="EMBL" id="RCUV01000002">
    <property type="protein sequence ID" value="RLP73384.1"/>
    <property type="molecule type" value="Genomic_DNA"/>
</dbReference>
<dbReference type="SUPFAM" id="SSF53448">
    <property type="entry name" value="Nucleotide-diphospho-sugar transferases"/>
    <property type="match status" value="1"/>
</dbReference>
<keyword evidence="2" id="KW-1003">Cell membrane</keyword>
<dbReference type="AlphaFoldDB" id="A0A3L6ZZY4"/>
<dbReference type="Gene3D" id="3.90.550.10">
    <property type="entry name" value="Spore Coat Polysaccharide Biosynthesis Protein SpsA, Chain A"/>
    <property type="match status" value="1"/>
</dbReference>
<evidence type="ECO:0000256" key="2">
    <source>
        <dbReference type="ARBA" id="ARBA00022475"/>
    </source>
</evidence>
<keyword evidence="8" id="KW-0472">Membrane</keyword>
<dbReference type="Proteomes" id="UP000270299">
    <property type="component" value="Unassembled WGS sequence"/>
</dbReference>
<sequence length="297" mass="32340">MDTVRVPGRPLPVLRTHTSLSRRIRWTTLSDSPFLSKSGSSVSLQHLAVVMPAYNEAEGLPGFLDEILEHITPLAERVSLIVVNDRSTDQTASVLTSLEKELPQLVVVTAEDNRGHGPTALAAYRAGLALAPDALVHVDGDGQFLGTDFPRILKALQLPGVEVVHGVRQKRTDPWYRAALTGCVGALAALVVGSRIPDVNTPLRAYRPAAISQLLDVVPEDALVPHVHFSLAERRLGFVVRYVKVLSIPRRGSTAAGTMWGEAVAIPKLPPKRLRDFSRRAIAEVWRVSLKPGRARP</sequence>
<dbReference type="OrthoDB" id="3672893at2"/>
<evidence type="ECO:0000256" key="1">
    <source>
        <dbReference type="ARBA" id="ARBA00006739"/>
    </source>
</evidence>
<evidence type="ECO:0000256" key="5">
    <source>
        <dbReference type="ARBA" id="ARBA00022692"/>
    </source>
</evidence>
<evidence type="ECO:0000313" key="11">
    <source>
        <dbReference type="Proteomes" id="UP000270299"/>
    </source>
</evidence>
<name>A0A3L6ZZY4_9MICO</name>
<dbReference type="InterPro" id="IPR050256">
    <property type="entry name" value="Glycosyltransferase_2"/>
</dbReference>
<evidence type="ECO:0000256" key="4">
    <source>
        <dbReference type="ARBA" id="ARBA00022679"/>
    </source>
</evidence>
<evidence type="ECO:0000256" key="6">
    <source>
        <dbReference type="ARBA" id="ARBA00022985"/>
    </source>
</evidence>
<dbReference type="GO" id="GO:0009103">
    <property type="term" value="P:lipopolysaccharide biosynthetic process"/>
    <property type="evidence" value="ECO:0007669"/>
    <property type="project" value="UniProtKB-KW"/>
</dbReference>
<dbReference type="GO" id="GO:0099621">
    <property type="term" value="F:undecaprenyl-phosphate 4-deoxy-4-formamido-L-arabinose transferase activity"/>
    <property type="evidence" value="ECO:0007669"/>
    <property type="project" value="TreeGrafter"/>
</dbReference>
<organism evidence="10 11">
    <name type="scientific">Mycetocola manganoxydans</name>
    <dbReference type="NCBI Taxonomy" id="699879"/>
    <lineage>
        <taxon>Bacteria</taxon>
        <taxon>Bacillati</taxon>
        <taxon>Actinomycetota</taxon>
        <taxon>Actinomycetes</taxon>
        <taxon>Micrococcales</taxon>
        <taxon>Microbacteriaceae</taxon>
        <taxon>Mycetocola</taxon>
    </lineage>
</organism>
<keyword evidence="3" id="KW-0328">Glycosyltransferase</keyword>
<gene>
    <name evidence="10" type="ORF">D9V29_01430</name>
</gene>
<reference evidence="10 11" key="1">
    <citation type="submission" date="2018-10" db="EMBL/GenBank/DDBJ databases">
        <authorList>
            <person name="Li J."/>
        </authorList>
    </citation>
    <scope>NUCLEOTIDE SEQUENCE [LARGE SCALE GENOMIC DNA]</scope>
    <source>
        <strain evidence="10 11">CCTCC AB209002</strain>
    </source>
</reference>
<evidence type="ECO:0000259" key="9">
    <source>
        <dbReference type="Pfam" id="PF00535"/>
    </source>
</evidence>
<protein>
    <submittedName>
        <fullName evidence="10">Glycosyltransferase family 2 protein</fullName>
    </submittedName>
</protein>
<comment type="caution">
    <text evidence="10">The sequence shown here is derived from an EMBL/GenBank/DDBJ whole genome shotgun (WGS) entry which is preliminary data.</text>
</comment>
<dbReference type="GO" id="GO:0005886">
    <property type="term" value="C:plasma membrane"/>
    <property type="evidence" value="ECO:0007669"/>
    <property type="project" value="TreeGrafter"/>
</dbReference>
<dbReference type="InterPro" id="IPR001173">
    <property type="entry name" value="Glyco_trans_2-like"/>
</dbReference>
<evidence type="ECO:0000256" key="8">
    <source>
        <dbReference type="ARBA" id="ARBA00023136"/>
    </source>
</evidence>
<evidence type="ECO:0000256" key="3">
    <source>
        <dbReference type="ARBA" id="ARBA00022676"/>
    </source>
</evidence>
<keyword evidence="5" id="KW-0812">Transmembrane</keyword>
<keyword evidence="11" id="KW-1185">Reference proteome</keyword>
<dbReference type="PANTHER" id="PTHR48090:SF3">
    <property type="entry name" value="UNDECAPRENYL-PHOSPHATE 4-DEOXY-4-FORMAMIDO-L-ARABINOSE TRANSFERASE"/>
    <property type="match status" value="1"/>
</dbReference>
<dbReference type="InterPro" id="IPR029044">
    <property type="entry name" value="Nucleotide-diphossugar_trans"/>
</dbReference>